<dbReference type="InterPro" id="IPR024140">
    <property type="entry name" value="Noxa"/>
</dbReference>
<dbReference type="GeneTree" id="ENSGT01040000240632"/>
<dbReference type="PANTHER" id="PTHR14299">
    <property type="entry name" value="PHORBOL-12-MYRISTATE-13-ACETATE-INDUCED PROTEIN 1"/>
    <property type="match status" value="1"/>
</dbReference>
<dbReference type="PANTHER" id="PTHR14299:SF0">
    <property type="entry name" value="PHORBOL-12-MYRISTATE-13-ACETATE-INDUCED PROTEIN 1"/>
    <property type="match status" value="1"/>
</dbReference>
<evidence type="ECO:0000313" key="2">
    <source>
        <dbReference type="Proteomes" id="UP000694414"/>
    </source>
</evidence>
<reference evidence="1" key="1">
    <citation type="submission" date="2025-08" db="UniProtKB">
        <authorList>
            <consortium name="Ensembl"/>
        </authorList>
    </citation>
    <scope>IDENTIFICATION</scope>
</reference>
<dbReference type="Ensembl" id="ENSPSMT00000037996.1">
    <property type="protein sequence ID" value="ENSPSMP00000032961.1"/>
    <property type="gene ID" value="ENSPSMG00000022770.1"/>
</dbReference>
<name>A0A8C9AR60_PROSS</name>
<dbReference type="GO" id="GO:0005739">
    <property type="term" value="C:mitochondrion"/>
    <property type="evidence" value="ECO:0007669"/>
    <property type="project" value="TreeGrafter"/>
</dbReference>
<reference evidence="1" key="2">
    <citation type="submission" date="2025-09" db="UniProtKB">
        <authorList>
            <consortium name="Ensembl"/>
        </authorList>
    </citation>
    <scope>IDENTIFICATION</scope>
</reference>
<proteinExistence type="predicted"/>
<organism evidence="1 2">
    <name type="scientific">Prolemur simus</name>
    <name type="common">Greater bamboo lemur</name>
    <name type="synonym">Hapalemur simus</name>
    <dbReference type="NCBI Taxonomy" id="1328070"/>
    <lineage>
        <taxon>Eukaryota</taxon>
        <taxon>Metazoa</taxon>
        <taxon>Chordata</taxon>
        <taxon>Craniata</taxon>
        <taxon>Vertebrata</taxon>
        <taxon>Euteleostomi</taxon>
        <taxon>Mammalia</taxon>
        <taxon>Eutheria</taxon>
        <taxon>Euarchontoglires</taxon>
        <taxon>Primates</taxon>
        <taxon>Strepsirrhini</taxon>
        <taxon>Lemuriformes</taxon>
        <taxon>Lemuridae</taxon>
        <taxon>Prolemur</taxon>
    </lineage>
</organism>
<dbReference type="GO" id="GO:0043065">
    <property type="term" value="P:positive regulation of apoptotic process"/>
    <property type="evidence" value="ECO:0007669"/>
    <property type="project" value="InterPro"/>
</dbReference>
<dbReference type="GO" id="GO:0006974">
    <property type="term" value="P:DNA damage response"/>
    <property type="evidence" value="ECO:0007669"/>
    <property type="project" value="InterPro"/>
</dbReference>
<accession>A0A8C9AR60</accession>
<keyword evidence="2" id="KW-1185">Reference proteome</keyword>
<evidence type="ECO:0000313" key="1">
    <source>
        <dbReference type="Ensembl" id="ENSPSMP00000032961.1"/>
    </source>
</evidence>
<protein>
    <submittedName>
        <fullName evidence="1">Uncharacterized protein</fullName>
    </submittedName>
</protein>
<dbReference type="Pfam" id="PF15150">
    <property type="entry name" value="PMAIP1"/>
    <property type="match status" value="1"/>
</dbReference>
<dbReference type="AlphaFoldDB" id="A0A8C9AR60"/>
<dbReference type="Proteomes" id="UP000694414">
    <property type="component" value="Unplaced"/>
</dbReference>
<sequence>MGVLILAAYSGWNIVNVNFHVLLSFSEIQEECALQLRRIGDKLHFQQKLLNLIAKLLRSGT</sequence>
<dbReference type="GO" id="GO:0001836">
    <property type="term" value="P:release of cytochrome c from mitochondria"/>
    <property type="evidence" value="ECO:0007669"/>
    <property type="project" value="InterPro"/>
</dbReference>